<dbReference type="Gene3D" id="1.10.287.470">
    <property type="entry name" value="Helix hairpin bin"/>
    <property type="match status" value="3"/>
</dbReference>
<dbReference type="EMBL" id="JAQOSQ010000048">
    <property type="protein sequence ID" value="MDJ1185757.1"/>
    <property type="molecule type" value="Genomic_DNA"/>
</dbReference>
<comment type="similarity">
    <text evidence="1">Belongs to the membrane fusion protein (MFP) (TC 8.A.1) family.</text>
</comment>
<feature type="compositionally biased region" description="Low complexity" evidence="3">
    <location>
        <begin position="11"/>
        <end position="27"/>
    </location>
</feature>
<evidence type="ECO:0000256" key="3">
    <source>
        <dbReference type="SAM" id="MobiDB-lite"/>
    </source>
</evidence>
<dbReference type="Gene3D" id="2.40.30.170">
    <property type="match status" value="1"/>
</dbReference>
<dbReference type="Pfam" id="PF25876">
    <property type="entry name" value="HH_MFP_RND"/>
    <property type="match status" value="1"/>
</dbReference>
<protein>
    <submittedName>
        <fullName evidence="6">Efflux RND transporter periplasmic adaptor subunit</fullName>
    </submittedName>
</protein>
<evidence type="ECO:0000256" key="2">
    <source>
        <dbReference type="SAM" id="Coils"/>
    </source>
</evidence>
<feature type="coiled-coil region" evidence="2">
    <location>
        <begin position="194"/>
        <end position="249"/>
    </location>
</feature>
<dbReference type="SUPFAM" id="SSF57997">
    <property type="entry name" value="Tropomyosin"/>
    <property type="match status" value="1"/>
</dbReference>
<dbReference type="Proteomes" id="UP001232992">
    <property type="component" value="Unassembled WGS sequence"/>
</dbReference>
<evidence type="ECO:0000313" key="6">
    <source>
        <dbReference type="EMBL" id="MDJ1185757.1"/>
    </source>
</evidence>
<dbReference type="Gene3D" id="2.40.420.20">
    <property type="match status" value="1"/>
</dbReference>
<feature type="compositionally biased region" description="Polar residues" evidence="3">
    <location>
        <begin position="28"/>
        <end position="48"/>
    </location>
</feature>
<evidence type="ECO:0000259" key="5">
    <source>
        <dbReference type="Pfam" id="PF25917"/>
    </source>
</evidence>
<dbReference type="SUPFAM" id="SSF111369">
    <property type="entry name" value="HlyD-like secretion proteins"/>
    <property type="match status" value="1"/>
</dbReference>
<dbReference type="Pfam" id="PF25917">
    <property type="entry name" value="BSH_RND"/>
    <property type="match status" value="1"/>
</dbReference>
<feature type="compositionally biased region" description="Polar residues" evidence="3">
    <location>
        <begin position="1"/>
        <end position="10"/>
    </location>
</feature>
<keyword evidence="2" id="KW-0175">Coiled coil</keyword>
<keyword evidence="7" id="KW-1185">Reference proteome</keyword>
<gene>
    <name evidence="6" type="ORF">PMH09_21470</name>
</gene>
<name>A0ABT7C2S6_9CYAN</name>
<dbReference type="NCBIfam" id="TIGR01730">
    <property type="entry name" value="RND_mfp"/>
    <property type="match status" value="1"/>
</dbReference>
<feature type="domain" description="Multidrug resistance protein MdtA-like alpha-helical hairpin" evidence="4">
    <location>
        <begin position="236"/>
        <end position="299"/>
    </location>
</feature>
<evidence type="ECO:0000313" key="7">
    <source>
        <dbReference type="Proteomes" id="UP001232992"/>
    </source>
</evidence>
<dbReference type="RefSeq" id="WP_283760396.1">
    <property type="nucleotide sequence ID" value="NZ_JAQOSQ010000048.1"/>
</dbReference>
<dbReference type="InterPro" id="IPR058624">
    <property type="entry name" value="MdtA-like_HH"/>
</dbReference>
<reference evidence="6 7" key="1">
    <citation type="submission" date="2023-01" db="EMBL/GenBank/DDBJ databases">
        <title>Novel diversity within Roseofilum (Cyanobacteria; Desertifilaceae) from marine benthic mats with descriptions of four novel species.</title>
        <authorList>
            <person name="Wang Y."/>
            <person name="Berthold D.E."/>
            <person name="Hu J."/>
            <person name="Lefler F.W."/>
            <person name="Laughinghouse H.D. IV."/>
        </authorList>
    </citation>
    <scope>NUCLEOTIDE SEQUENCE [LARGE SCALE GENOMIC DNA]</scope>
    <source>
        <strain evidence="6 7">BLCC-M143</strain>
    </source>
</reference>
<evidence type="ECO:0000256" key="1">
    <source>
        <dbReference type="ARBA" id="ARBA00009477"/>
    </source>
</evidence>
<sequence length="583" mass="62386">MSDQFSSIPSTPETNPEATPEPNATAPQESQLPAGTAASSEASDPESTSVRESDRPSIPKKLLLFIPLLLVGLGIGAIAINRSNNSNPEEPVTAVTEARLPVRAVPLRLSSIQEWVSGNGDTSALRAKHLTFEVSGTVEYIAKVNGRDLKEGDVVYGGQLLAQVDDRTLQADLAQSQAQAAEALEQESSALAGRDQAQAQVAQARAQVAQAEAQLDQQQSSVVSTKTQLQQAQASLSRARADLVSAEASRELATKDLERYRTLVEEGIETQRQLEVSESQFEQAEAQVTAAEAGVRSAEEEVKAARAAIQSAESQVVAARRNVDALESNALALESNVSASEAQINAALAGIASAKSQVTRQEVAIEDSKIVAPFDGIVAYLNIREGEYWSTQIINTSSYQNVVESVPIIIIDPREFEIDIELPAFQGSAVKPGQQAIVLLEQDVSEAQAGRLSIAQLRKRAIAQGRVFSVSPSVTPGGRAVKVTVRIPQGNENLRHGARVVTWIAVEERGSTTVAPVNAFVHRDRQSYIFIVQPDGTVKQQAVDVGIEGFSEWEILSDVPIGSLVVTEGKDRLVDGTLVEIIE</sequence>
<feature type="coiled-coil region" evidence="2">
    <location>
        <begin position="274"/>
        <end position="343"/>
    </location>
</feature>
<dbReference type="PANTHER" id="PTHR30469:SF15">
    <property type="entry name" value="HLYD FAMILY OF SECRETION PROTEINS"/>
    <property type="match status" value="1"/>
</dbReference>
<evidence type="ECO:0000259" key="4">
    <source>
        <dbReference type="Pfam" id="PF25876"/>
    </source>
</evidence>
<feature type="region of interest" description="Disordered" evidence="3">
    <location>
        <begin position="1"/>
        <end position="54"/>
    </location>
</feature>
<feature type="domain" description="Multidrug resistance protein MdtA-like barrel-sandwich hybrid" evidence="5">
    <location>
        <begin position="144"/>
        <end position="390"/>
    </location>
</feature>
<comment type="caution">
    <text evidence="6">The sequence shown here is derived from an EMBL/GenBank/DDBJ whole genome shotgun (WGS) entry which is preliminary data.</text>
</comment>
<accession>A0ABT7C2S6</accession>
<proteinExistence type="inferred from homology"/>
<organism evidence="6 7">
    <name type="scientific">Roseofilum casamattae BLCC-M143</name>
    <dbReference type="NCBI Taxonomy" id="3022442"/>
    <lineage>
        <taxon>Bacteria</taxon>
        <taxon>Bacillati</taxon>
        <taxon>Cyanobacteriota</taxon>
        <taxon>Cyanophyceae</taxon>
        <taxon>Desertifilales</taxon>
        <taxon>Desertifilaceae</taxon>
        <taxon>Roseofilum</taxon>
        <taxon>Roseofilum casamattae</taxon>
    </lineage>
</organism>
<dbReference type="Gene3D" id="2.40.50.100">
    <property type="match status" value="2"/>
</dbReference>
<dbReference type="InterPro" id="IPR006143">
    <property type="entry name" value="RND_pump_MFP"/>
</dbReference>
<dbReference type="InterPro" id="IPR058625">
    <property type="entry name" value="MdtA-like_BSH"/>
</dbReference>
<dbReference type="PANTHER" id="PTHR30469">
    <property type="entry name" value="MULTIDRUG RESISTANCE PROTEIN MDTA"/>
    <property type="match status" value="1"/>
</dbReference>